<dbReference type="PANTHER" id="PTHR11686">
    <property type="entry name" value="GAMMA GLUTAMYL TRANSPEPTIDASE"/>
    <property type="match status" value="1"/>
</dbReference>
<name>A5BU91_VITVI</name>
<dbReference type="AlphaFoldDB" id="A5BU91"/>
<dbReference type="InterPro" id="IPR036968">
    <property type="entry name" value="Enolpyruvate_Tfrase_sf"/>
</dbReference>
<protein>
    <recommendedName>
        <fullName evidence="3">Enolpyruvate transferase domain-containing protein</fullName>
    </recommendedName>
</protein>
<dbReference type="SUPFAM" id="SSF55205">
    <property type="entry name" value="EPT/RTPC-like"/>
    <property type="match status" value="1"/>
</dbReference>
<dbReference type="GO" id="GO:0036374">
    <property type="term" value="F:glutathione hydrolase activity"/>
    <property type="evidence" value="ECO:0007669"/>
    <property type="project" value="InterPro"/>
</dbReference>
<evidence type="ECO:0000313" key="4">
    <source>
        <dbReference type="EMBL" id="CAN61775.1"/>
    </source>
</evidence>
<accession>A5BU91</accession>
<proteinExistence type="predicted"/>
<dbReference type="PRINTS" id="PR01210">
    <property type="entry name" value="GGTRANSPTASE"/>
</dbReference>
<dbReference type="MEROPS" id="T03.A01"/>
<feature type="domain" description="Enolpyruvate transferase" evidence="3">
    <location>
        <begin position="326"/>
        <end position="404"/>
    </location>
</feature>
<dbReference type="GO" id="GO:0016765">
    <property type="term" value="F:transferase activity, transferring alkyl or aryl (other than methyl) groups"/>
    <property type="evidence" value="ECO:0007669"/>
    <property type="project" value="InterPro"/>
</dbReference>
<dbReference type="EMBL" id="AM471362">
    <property type="protein sequence ID" value="CAN61775.1"/>
    <property type="molecule type" value="Genomic_DNA"/>
</dbReference>
<feature type="binding site" evidence="2">
    <location>
        <position position="228"/>
    </location>
    <ligand>
        <name>L-glutamate</name>
        <dbReference type="ChEBI" id="CHEBI:29985"/>
    </ligand>
</feature>
<organism evidence="4">
    <name type="scientific">Vitis vinifera</name>
    <name type="common">Grape</name>
    <dbReference type="NCBI Taxonomy" id="29760"/>
    <lineage>
        <taxon>Eukaryota</taxon>
        <taxon>Viridiplantae</taxon>
        <taxon>Streptophyta</taxon>
        <taxon>Embryophyta</taxon>
        <taxon>Tracheophyta</taxon>
        <taxon>Spermatophyta</taxon>
        <taxon>Magnoliopsida</taxon>
        <taxon>eudicotyledons</taxon>
        <taxon>Gunneridae</taxon>
        <taxon>Pentapetalae</taxon>
        <taxon>rosids</taxon>
        <taxon>Vitales</taxon>
        <taxon>Vitaceae</taxon>
        <taxon>Viteae</taxon>
        <taxon>Vitis</taxon>
    </lineage>
</organism>
<dbReference type="SUPFAM" id="SSF56235">
    <property type="entry name" value="N-terminal nucleophile aminohydrolases (Ntn hydrolases)"/>
    <property type="match status" value="1"/>
</dbReference>
<dbReference type="ExpressionAtlas" id="A5BU91">
    <property type="expression patterns" value="baseline"/>
</dbReference>
<evidence type="ECO:0000256" key="1">
    <source>
        <dbReference type="ARBA" id="ARBA00022679"/>
    </source>
</evidence>
<gene>
    <name evidence="4" type="ORF">VITISV_024881</name>
</gene>
<keyword evidence="1" id="KW-0808">Transferase</keyword>
<dbReference type="InterPro" id="IPR000101">
    <property type="entry name" value="GGT_peptidase"/>
</dbReference>
<dbReference type="Pfam" id="PF00275">
    <property type="entry name" value="EPSP_synthase"/>
    <property type="match status" value="1"/>
</dbReference>
<dbReference type="PANTHER" id="PTHR11686:SF9">
    <property type="entry name" value="RE13973P"/>
    <property type="match status" value="1"/>
</dbReference>
<dbReference type="InterPro" id="IPR029055">
    <property type="entry name" value="Ntn_hydrolases_N"/>
</dbReference>
<dbReference type="InterPro" id="IPR013792">
    <property type="entry name" value="RNA3'P_cycl/enolpyr_Trfase_a/b"/>
</dbReference>
<dbReference type="Pfam" id="PF01019">
    <property type="entry name" value="G_glu_transpept"/>
    <property type="match status" value="1"/>
</dbReference>
<sequence length="424" mass="45385">MTSVLDAPVDMKCYESLLFVAAGSSVSTIDLRTMQRVMTTSCGTEDGLVWFRDFTDATCPVSSSHEDKSSSKFWDPVSERGIGTSGLSGLRDSSEQQLNQAVTINQSVSLNGASLLPYDCQRLPGLVLGFVSSSTSLSPTTESKYNEKTEIKDAGTVESKLGVVAADDGRCSGIGAFMLRKGGLAVNAEVATAWRVGIFNPMASGIGGRAFMIVQSSSTLKSEAFGMRETAPLVAPQNMYENNPRAKYLGTLAMGVLKEIAGLRDAGLKHGRLVWRSLFQPAIRLAKYGYMLQMGSCYKQGISRLEMYEVDNMKRLRSSPQRDLDSNAGTVMRPLIAAVTAAGGDASYVIDGVLRMRETSIGDLVTGLKQLGADVNGFLGTNCSPVRVNGNGGLPGGKMKLFESKSILDCFAYGSCFGSRRYGD</sequence>
<evidence type="ECO:0000259" key="3">
    <source>
        <dbReference type="Pfam" id="PF00275"/>
    </source>
</evidence>
<dbReference type="Gene3D" id="3.65.10.10">
    <property type="entry name" value="Enolpyruvate transferase domain"/>
    <property type="match status" value="1"/>
</dbReference>
<evidence type="ECO:0000256" key="2">
    <source>
        <dbReference type="PIRSR" id="PIRSR600101-2"/>
    </source>
</evidence>
<dbReference type="InterPro" id="IPR001986">
    <property type="entry name" value="Enolpyruvate_Tfrase_dom"/>
</dbReference>
<dbReference type="GO" id="GO:0006751">
    <property type="term" value="P:glutathione catabolic process"/>
    <property type="evidence" value="ECO:0007669"/>
    <property type="project" value="InterPro"/>
</dbReference>
<reference evidence="4" key="1">
    <citation type="journal article" date="2007" name="PLoS ONE">
        <title>The first genome sequence of an elite grapevine cultivar (Pinot noir Vitis vinifera L.): coping with a highly heterozygous genome.</title>
        <authorList>
            <person name="Velasco R."/>
            <person name="Zharkikh A."/>
            <person name="Troggio M."/>
            <person name="Cartwright D.A."/>
            <person name="Cestaro A."/>
            <person name="Pruss D."/>
            <person name="Pindo M."/>
            <person name="FitzGerald L.M."/>
            <person name="Vezzulli S."/>
            <person name="Reid J."/>
            <person name="Malacarne G."/>
            <person name="Iliev D."/>
            <person name="Coppola G."/>
            <person name="Wardell B."/>
            <person name="Micheletti D."/>
            <person name="Macalma T."/>
            <person name="Facci M."/>
            <person name="Mitchell J.T."/>
            <person name="Perazzolli M."/>
            <person name="Eldredge G."/>
            <person name="Gatto P."/>
            <person name="Oyzerski R."/>
            <person name="Moretto M."/>
            <person name="Gutin N."/>
            <person name="Stefanini M."/>
            <person name="Chen Y."/>
            <person name="Segala C."/>
            <person name="Davenport C."/>
            <person name="Dematte L."/>
            <person name="Mraz A."/>
            <person name="Battilana J."/>
            <person name="Stormo K."/>
            <person name="Costa F."/>
            <person name="Tao Q."/>
            <person name="Si-Ammour A."/>
            <person name="Harkins T."/>
            <person name="Lackey A."/>
            <person name="Perbost C."/>
            <person name="Taillon B."/>
            <person name="Stella A."/>
            <person name="Solovyev V."/>
            <person name="Fawcett J.A."/>
            <person name="Sterck L."/>
            <person name="Vandepoele K."/>
            <person name="Grando S.M."/>
            <person name="Toppo S."/>
            <person name="Moser C."/>
            <person name="Lanchbury J."/>
            <person name="Bogden R."/>
            <person name="Skolnick M."/>
            <person name="Sgaramella V."/>
            <person name="Bhatnagar S.K."/>
            <person name="Fontana P."/>
            <person name="Gutin A."/>
            <person name="Van de Peer Y."/>
            <person name="Salamini F."/>
            <person name="Viola R."/>
        </authorList>
    </citation>
    <scope>NUCLEOTIDE SEQUENCE</scope>
</reference>